<dbReference type="InterPro" id="IPR018939">
    <property type="entry name" value="Autophagy-rel_prot_27"/>
</dbReference>
<keyword evidence="3 8" id="KW-0732">Signal</keyword>
<keyword evidence="5 7" id="KW-0472">Membrane</keyword>
<feature type="region of interest" description="Disordered" evidence="6">
    <location>
        <begin position="289"/>
        <end position="309"/>
    </location>
</feature>
<dbReference type="OrthoDB" id="29460at2759"/>
<protein>
    <submittedName>
        <fullName evidence="9">Uncharacterized protein</fullName>
    </submittedName>
</protein>
<reference evidence="10" key="1">
    <citation type="journal article" date="2016" name="Proc. Natl. Acad. Sci. U.S.A.">
        <title>Comparative genomics of biotechnologically important yeasts.</title>
        <authorList>
            <person name="Riley R."/>
            <person name="Haridas S."/>
            <person name="Wolfe K.H."/>
            <person name="Lopes M.R."/>
            <person name="Hittinger C.T."/>
            <person name="Goeker M."/>
            <person name="Salamov A.A."/>
            <person name="Wisecaver J.H."/>
            <person name="Long T.M."/>
            <person name="Calvey C.H."/>
            <person name="Aerts A.L."/>
            <person name="Barry K.W."/>
            <person name="Choi C."/>
            <person name="Clum A."/>
            <person name="Coughlan A.Y."/>
            <person name="Deshpande S."/>
            <person name="Douglass A.P."/>
            <person name="Hanson S.J."/>
            <person name="Klenk H.-P."/>
            <person name="LaButti K.M."/>
            <person name="Lapidus A."/>
            <person name="Lindquist E.A."/>
            <person name="Lipzen A.M."/>
            <person name="Meier-Kolthoff J.P."/>
            <person name="Ohm R.A."/>
            <person name="Otillar R.P."/>
            <person name="Pangilinan J.L."/>
            <person name="Peng Y."/>
            <person name="Rokas A."/>
            <person name="Rosa C.A."/>
            <person name="Scheuner C."/>
            <person name="Sibirny A.A."/>
            <person name="Slot J.C."/>
            <person name="Stielow J.B."/>
            <person name="Sun H."/>
            <person name="Kurtzman C.P."/>
            <person name="Blackwell M."/>
            <person name="Grigoriev I.V."/>
            <person name="Jeffries T.W."/>
        </authorList>
    </citation>
    <scope>NUCLEOTIDE SEQUENCE [LARGE SCALE GENOMIC DNA]</scope>
    <source>
        <strain evidence="10">NRRL Y-1626</strain>
    </source>
</reference>
<feature type="chain" id="PRO_5008598752" evidence="8">
    <location>
        <begin position="21"/>
        <end position="309"/>
    </location>
</feature>
<evidence type="ECO:0000256" key="8">
    <source>
        <dbReference type="SAM" id="SignalP"/>
    </source>
</evidence>
<evidence type="ECO:0000256" key="2">
    <source>
        <dbReference type="ARBA" id="ARBA00022692"/>
    </source>
</evidence>
<keyword evidence="4 7" id="KW-1133">Transmembrane helix</keyword>
<dbReference type="Pfam" id="PF09451">
    <property type="entry name" value="ATG27"/>
    <property type="match status" value="1"/>
</dbReference>
<organism evidence="9 10">
    <name type="scientific">Hanseniaspora valbyensis NRRL Y-1626</name>
    <dbReference type="NCBI Taxonomy" id="766949"/>
    <lineage>
        <taxon>Eukaryota</taxon>
        <taxon>Fungi</taxon>
        <taxon>Dikarya</taxon>
        <taxon>Ascomycota</taxon>
        <taxon>Saccharomycotina</taxon>
        <taxon>Saccharomycetes</taxon>
        <taxon>Saccharomycodales</taxon>
        <taxon>Saccharomycodaceae</taxon>
        <taxon>Hanseniaspora</taxon>
    </lineage>
</organism>
<dbReference type="Proteomes" id="UP000092321">
    <property type="component" value="Unassembled WGS sequence"/>
</dbReference>
<keyword evidence="2 7" id="KW-0812">Transmembrane</keyword>
<proteinExistence type="predicted"/>
<dbReference type="EMBL" id="LXPE01000002">
    <property type="protein sequence ID" value="OBA28721.1"/>
    <property type="molecule type" value="Genomic_DNA"/>
</dbReference>
<comment type="caution">
    <text evidence="9">The sequence shown here is derived from an EMBL/GenBank/DDBJ whole genome shotgun (WGS) entry which is preliminary data.</text>
</comment>
<evidence type="ECO:0000313" key="9">
    <source>
        <dbReference type="EMBL" id="OBA28721.1"/>
    </source>
</evidence>
<feature type="compositionally biased region" description="Low complexity" evidence="6">
    <location>
        <begin position="292"/>
        <end position="309"/>
    </location>
</feature>
<accession>A0A1B7TIZ3</accession>
<sequence length="309" mass="35241">MKNIHIILSLIAIFSRVALSYDFCKDNKDLLTKYNIYKQFGGEDPNRKLSAENDIPTFAYEKTLNDNKIMQSWIVNVCGNEIDSSSNSKIDLSKYSKNSLFYAATKIESADIYTEVINILNTDLNNDNLILNELNDAFTGLNVLIKSQNNNNFNITFQCDNNLKIDEFGKIDKQESFDINLKEQFINWSINLRGPSGCLTNNKDNKPVQPPMHAQSHSFFLYFVIYVLIFTCIYIGATSYLEVKDGGTLQDFEDTFKYKFKELVFAIPAFSKELYNKLMGNSSSRYNPVQYNNNGNGQNTDNRGGYAAV</sequence>
<dbReference type="GO" id="GO:0016020">
    <property type="term" value="C:membrane"/>
    <property type="evidence" value="ECO:0007669"/>
    <property type="project" value="UniProtKB-SubCell"/>
</dbReference>
<evidence type="ECO:0000256" key="5">
    <source>
        <dbReference type="ARBA" id="ARBA00023136"/>
    </source>
</evidence>
<evidence type="ECO:0000313" key="10">
    <source>
        <dbReference type="Proteomes" id="UP000092321"/>
    </source>
</evidence>
<name>A0A1B7TIZ3_9ASCO</name>
<keyword evidence="10" id="KW-1185">Reference proteome</keyword>
<feature type="transmembrane region" description="Helical" evidence="7">
    <location>
        <begin position="219"/>
        <end position="241"/>
    </location>
</feature>
<dbReference type="AlphaFoldDB" id="A0A1B7TIZ3"/>
<evidence type="ECO:0000256" key="6">
    <source>
        <dbReference type="SAM" id="MobiDB-lite"/>
    </source>
</evidence>
<evidence type="ECO:0000256" key="4">
    <source>
        <dbReference type="ARBA" id="ARBA00022989"/>
    </source>
</evidence>
<gene>
    <name evidence="9" type="ORF">HANVADRAFT_51191</name>
</gene>
<evidence type="ECO:0000256" key="7">
    <source>
        <dbReference type="SAM" id="Phobius"/>
    </source>
</evidence>
<comment type="subcellular location">
    <subcellularLocation>
        <location evidence="1">Membrane</location>
        <topology evidence="1">Single-pass membrane protein</topology>
    </subcellularLocation>
</comment>
<evidence type="ECO:0000256" key="1">
    <source>
        <dbReference type="ARBA" id="ARBA00004167"/>
    </source>
</evidence>
<feature type="signal peptide" evidence="8">
    <location>
        <begin position="1"/>
        <end position="20"/>
    </location>
</feature>
<evidence type="ECO:0000256" key="3">
    <source>
        <dbReference type="ARBA" id="ARBA00022729"/>
    </source>
</evidence>